<proteinExistence type="predicted"/>
<evidence type="ECO:0000313" key="5">
    <source>
        <dbReference type="Proteomes" id="UP000664534"/>
    </source>
</evidence>
<feature type="chain" id="PRO_5034782300" evidence="2">
    <location>
        <begin position="21"/>
        <end position="341"/>
    </location>
</feature>
<sequence>MRTFLAVVIPSLVLSDRVAAQCAAGTTQEISGNWYCSEVTAITYANFPGFGSYEKITDMDVNTGDCSSVRYNYKGSTWSSSTTTSTSSSSSSTSTAPASNGGWARQAYFNAASGTAEGLTFLNHFGAMDGIPGTSAGGPAFGTSLSYASSDGQSGAASAQVLSNAMIEDDTEVIIMTDQSCSDGGCGFTRPGGVAYHGFSGAQKVFLLEFSMPFTNSTTFNGDMPAIWLLNAQIPLTSQYGTNAECSCWTSGCGEFDLFEVLDSGNFRCKSTLHMAPAGGSSDWFQRPTGGSITAAVVIAGEHEVAAIRVLDGGQSFDATLSEDVVSGWVNEAGSVFKMEG</sequence>
<dbReference type="AlphaFoldDB" id="A0A8H3ERT6"/>
<name>A0A8H3ERT6_9LECA</name>
<dbReference type="OrthoDB" id="118256at2759"/>
<dbReference type="GO" id="GO:0009277">
    <property type="term" value="C:fungal-type cell wall"/>
    <property type="evidence" value="ECO:0007669"/>
    <property type="project" value="TreeGrafter"/>
</dbReference>
<feature type="region of interest" description="Disordered" evidence="1">
    <location>
        <begin position="76"/>
        <end position="100"/>
    </location>
</feature>
<evidence type="ECO:0000313" key="4">
    <source>
        <dbReference type="EMBL" id="CAF9910485.1"/>
    </source>
</evidence>
<feature type="signal peptide" evidence="2">
    <location>
        <begin position="1"/>
        <end position="20"/>
    </location>
</feature>
<keyword evidence="2" id="KW-0732">Signal</keyword>
<dbReference type="EMBL" id="CAJPDT010000007">
    <property type="protein sequence ID" value="CAF9910485.1"/>
    <property type="molecule type" value="Genomic_DNA"/>
</dbReference>
<feature type="domain" description="Cell wall protein YJL171C/Tos1 C-terminal" evidence="3">
    <location>
        <begin position="102"/>
        <end position="329"/>
    </location>
</feature>
<gene>
    <name evidence="4" type="primary">TOS1</name>
    <name evidence="4" type="ORF">IMSHALPRED_009210</name>
</gene>
<dbReference type="PANTHER" id="PTHR31737:SF2">
    <property type="entry name" value="PROTEIN TOS1"/>
    <property type="match status" value="1"/>
</dbReference>
<evidence type="ECO:0000256" key="1">
    <source>
        <dbReference type="SAM" id="MobiDB-lite"/>
    </source>
</evidence>
<accession>A0A8H3ERT6</accession>
<feature type="compositionally biased region" description="Low complexity" evidence="1">
    <location>
        <begin position="76"/>
        <end position="95"/>
    </location>
</feature>
<comment type="caution">
    <text evidence="4">The sequence shown here is derived from an EMBL/GenBank/DDBJ whole genome shotgun (WGS) entry which is preliminary data.</text>
</comment>
<organism evidence="4 5">
    <name type="scientific">Imshaugia aleurites</name>
    <dbReference type="NCBI Taxonomy" id="172621"/>
    <lineage>
        <taxon>Eukaryota</taxon>
        <taxon>Fungi</taxon>
        <taxon>Dikarya</taxon>
        <taxon>Ascomycota</taxon>
        <taxon>Pezizomycotina</taxon>
        <taxon>Lecanoromycetes</taxon>
        <taxon>OSLEUM clade</taxon>
        <taxon>Lecanoromycetidae</taxon>
        <taxon>Lecanorales</taxon>
        <taxon>Lecanorineae</taxon>
        <taxon>Parmeliaceae</taxon>
        <taxon>Imshaugia</taxon>
    </lineage>
</organism>
<reference evidence="4" key="1">
    <citation type="submission" date="2021-03" db="EMBL/GenBank/DDBJ databases">
        <authorList>
            <person name="Tagirdzhanova G."/>
        </authorList>
    </citation>
    <scope>NUCLEOTIDE SEQUENCE</scope>
</reference>
<dbReference type="Pfam" id="PF10287">
    <property type="entry name" value="YJL171C_Tos1_C"/>
    <property type="match status" value="1"/>
</dbReference>
<keyword evidence="5" id="KW-1185">Reference proteome</keyword>
<dbReference type="InterPro" id="IPR018805">
    <property type="entry name" value="YJL171C/Tos1_C"/>
</dbReference>
<evidence type="ECO:0000259" key="3">
    <source>
        <dbReference type="Pfam" id="PF10287"/>
    </source>
</evidence>
<dbReference type="Proteomes" id="UP000664534">
    <property type="component" value="Unassembled WGS sequence"/>
</dbReference>
<protein>
    <submittedName>
        <fullName evidence="4">Target of Sbf</fullName>
    </submittedName>
</protein>
<dbReference type="PANTHER" id="PTHR31737">
    <property type="entry name" value="PROTEIN TOS1"/>
    <property type="match status" value="1"/>
</dbReference>
<evidence type="ECO:0000256" key="2">
    <source>
        <dbReference type="SAM" id="SignalP"/>
    </source>
</evidence>